<keyword evidence="1" id="KW-0472">Membrane</keyword>
<accession>A0ABS3MH53</accession>
<reference evidence="2" key="1">
    <citation type="journal article" date="2021" name="Int. J. Syst. Evol. Microbiol.">
        <title>Bradyrhizobium septentrionale sp. nov. (sv. septentrionale) and Bradyrhizobium quebecense sp. nov. (sv. septentrionale) associated with legumes native to Canada possess rearranged symbiosis genes and numerous insertion sequences.</title>
        <authorList>
            <person name="Bromfield E.S.P."/>
            <person name="Cloutier S."/>
        </authorList>
    </citation>
    <scope>NUCLEOTIDE SEQUENCE</scope>
    <source>
        <strain evidence="2">12S5</strain>
    </source>
</reference>
<evidence type="ECO:0000313" key="2">
    <source>
        <dbReference type="EMBL" id="MBO1430708.1"/>
    </source>
</evidence>
<feature type="transmembrane region" description="Helical" evidence="1">
    <location>
        <begin position="181"/>
        <end position="201"/>
    </location>
</feature>
<gene>
    <name evidence="2" type="ORF">J4P68_14835</name>
</gene>
<feature type="transmembrane region" description="Helical" evidence="1">
    <location>
        <begin position="40"/>
        <end position="60"/>
    </location>
</feature>
<organism evidence="2 3">
    <name type="scientific">Bradyrhizobium quebecense</name>
    <dbReference type="NCBI Taxonomy" id="2748629"/>
    <lineage>
        <taxon>Bacteria</taxon>
        <taxon>Pseudomonadati</taxon>
        <taxon>Pseudomonadota</taxon>
        <taxon>Alphaproteobacteria</taxon>
        <taxon>Hyphomicrobiales</taxon>
        <taxon>Nitrobacteraceae</taxon>
        <taxon>Bradyrhizobium</taxon>
    </lineage>
</organism>
<dbReference type="EMBL" id="JAGEPA010000001">
    <property type="protein sequence ID" value="MBO1430708.1"/>
    <property type="molecule type" value="Genomic_DNA"/>
</dbReference>
<evidence type="ECO:0000313" key="3">
    <source>
        <dbReference type="Proteomes" id="UP000692816"/>
    </source>
</evidence>
<keyword evidence="1" id="KW-0812">Transmembrane</keyword>
<feature type="transmembrane region" description="Helical" evidence="1">
    <location>
        <begin position="7"/>
        <end position="28"/>
    </location>
</feature>
<dbReference type="InterPro" id="IPR025333">
    <property type="entry name" value="DUF4239"/>
</dbReference>
<evidence type="ECO:0000256" key="1">
    <source>
        <dbReference type="SAM" id="Phobius"/>
    </source>
</evidence>
<dbReference type="Proteomes" id="UP000692816">
    <property type="component" value="Unassembled WGS sequence"/>
</dbReference>
<name>A0ABS3MH53_9BRAD</name>
<protein>
    <submittedName>
        <fullName evidence="2">DUF4239 domain-containing protein</fullName>
    </submittedName>
</protein>
<dbReference type="RefSeq" id="WP_207833436.1">
    <property type="nucleotide sequence ID" value="NZ_CP088282.1"/>
</dbReference>
<proteinExistence type="predicted"/>
<dbReference type="Pfam" id="PF14023">
    <property type="entry name" value="Bestrophin-like"/>
    <property type="match status" value="1"/>
</dbReference>
<keyword evidence="1" id="KW-1133">Transmembrane helix</keyword>
<sequence>MSAIALSCIALVCIAGGVLLGIILRTILPERHLSSDAKDVVRLGTGLIGTIAALVLGLLIGSAKSSYDLQSTEIKQMTANIVLLDHFLAQYGPETGVVRNLMRRGVVVLADRMWRENGSEVAKTAPFEASAANDAVYTKLQELSPQNESQRSLQARAIQTSTDIAQTRLLLFTQTDNSIPMPFLVVLIFWLTIIFASFSLFARPNAIVVGSLFIFGLSAAGAIYLILELGQPFAGIMQISSAPLRNALAPIASVSPVVSQ</sequence>
<comment type="caution">
    <text evidence="2">The sequence shown here is derived from an EMBL/GenBank/DDBJ whole genome shotgun (WGS) entry which is preliminary data.</text>
</comment>
<keyword evidence="3" id="KW-1185">Reference proteome</keyword>
<feature type="transmembrane region" description="Helical" evidence="1">
    <location>
        <begin position="207"/>
        <end position="227"/>
    </location>
</feature>